<accession>A0A2N9GJ94</accession>
<dbReference type="GO" id="GO:0008764">
    <property type="term" value="F:UDP-N-acetylmuramoylalanine-D-glutamate ligase activity"/>
    <property type="evidence" value="ECO:0007669"/>
    <property type="project" value="InterPro"/>
</dbReference>
<evidence type="ECO:0000256" key="2">
    <source>
        <dbReference type="ARBA" id="ARBA00022741"/>
    </source>
</evidence>
<reference evidence="4" key="1">
    <citation type="submission" date="2018-02" db="EMBL/GenBank/DDBJ databases">
        <authorList>
            <person name="Cohen D.B."/>
            <person name="Kent A.D."/>
        </authorList>
    </citation>
    <scope>NUCLEOTIDE SEQUENCE</scope>
</reference>
<keyword evidence="1" id="KW-0436">Ligase</keyword>
<organism evidence="4">
    <name type="scientific">Fagus sylvatica</name>
    <name type="common">Beechnut</name>
    <dbReference type="NCBI Taxonomy" id="28930"/>
    <lineage>
        <taxon>Eukaryota</taxon>
        <taxon>Viridiplantae</taxon>
        <taxon>Streptophyta</taxon>
        <taxon>Embryophyta</taxon>
        <taxon>Tracheophyta</taxon>
        <taxon>Spermatophyta</taxon>
        <taxon>Magnoliopsida</taxon>
        <taxon>eudicotyledons</taxon>
        <taxon>Gunneridae</taxon>
        <taxon>Pentapetalae</taxon>
        <taxon>rosids</taxon>
        <taxon>fabids</taxon>
        <taxon>Fagales</taxon>
        <taxon>Fagaceae</taxon>
        <taxon>Fagus</taxon>
    </lineage>
</organism>
<dbReference type="GO" id="GO:0005524">
    <property type="term" value="F:ATP binding"/>
    <property type="evidence" value="ECO:0007669"/>
    <property type="project" value="UniProtKB-KW"/>
</dbReference>
<keyword evidence="2" id="KW-0547">Nucleotide-binding</keyword>
<dbReference type="SUPFAM" id="SSF53623">
    <property type="entry name" value="MurD-like peptide ligases, catalytic domain"/>
    <property type="match status" value="1"/>
</dbReference>
<dbReference type="PANTHER" id="PTHR43692">
    <property type="entry name" value="UDP-N-ACETYLMURAMOYLALANINE--D-GLUTAMATE LIGASE"/>
    <property type="match status" value="1"/>
</dbReference>
<dbReference type="InterPro" id="IPR005762">
    <property type="entry name" value="MurD"/>
</dbReference>
<proteinExistence type="predicted"/>
<dbReference type="GO" id="GO:0051287">
    <property type="term" value="F:NAD binding"/>
    <property type="evidence" value="ECO:0007669"/>
    <property type="project" value="InterPro"/>
</dbReference>
<dbReference type="GO" id="GO:0051301">
    <property type="term" value="P:cell division"/>
    <property type="evidence" value="ECO:0007669"/>
    <property type="project" value="InterPro"/>
</dbReference>
<keyword evidence="3" id="KW-0067">ATP-binding</keyword>
<dbReference type="SUPFAM" id="SSF51984">
    <property type="entry name" value="MurCD N-terminal domain"/>
    <property type="match status" value="1"/>
</dbReference>
<dbReference type="InterPro" id="IPR036565">
    <property type="entry name" value="Mur-like_cat_sf"/>
</dbReference>
<dbReference type="EMBL" id="OIVN01002001">
    <property type="protein sequence ID" value="SPC99682.1"/>
    <property type="molecule type" value="Genomic_DNA"/>
</dbReference>
<protein>
    <submittedName>
        <fullName evidence="4">Uncharacterized protein</fullName>
    </submittedName>
</protein>
<dbReference type="AlphaFoldDB" id="A0A2N9GJ94"/>
<sequence>MLRSLSHGYETLTLRSNHSAKSIKSCAPRHDLQGQSVAIIGLGTSGRAAARLALARGASVLAIDQNKNLGLLEQDPLFEKHSGLRTILGHLDVQLLKDVDVVVVSPGVPLENYGLSSLMESGKRIMSELDFAAEILPKDIKILAVTGTNGKSTVVTFAGQQKKLEAICWLEVQFLCCHLPESPYALPLVLVTEELLQPEKNLQLHASSQPSLSAGLDFLYPHDLYHDQS</sequence>
<gene>
    <name evidence="4" type="ORF">FSB_LOCUS27564</name>
</gene>
<dbReference type="Gene3D" id="3.40.50.720">
    <property type="entry name" value="NAD(P)-binding Rossmann-like Domain"/>
    <property type="match status" value="1"/>
</dbReference>
<dbReference type="GO" id="GO:0005737">
    <property type="term" value="C:cytoplasm"/>
    <property type="evidence" value="ECO:0007669"/>
    <property type="project" value="InterPro"/>
</dbReference>
<evidence type="ECO:0000313" key="4">
    <source>
        <dbReference type="EMBL" id="SPC99682.1"/>
    </source>
</evidence>
<dbReference type="Pfam" id="PF21799">
    <property type="entry name" value="MurD-like_N"/>
    <property type="match status" value="1"/>
</dbReference>
<evidence type="ECO:0000256" key="3">
    <source>
        <dbReference type="ARBA" id="ARBA00022840"/>
    </source>
</evidence>
<name>A0A2N9GJ94_FAGSY</name>
<dbReference type="PANTHER" id="PTHR43692:SF1">
    <property type="entry name" value="UDP-N-ACETYLMURAMOYLALANINE--D-GLUTAMATE LIGASE"/>
    <property type="match status" value="1"/>
</dbReference>
<evidence type="ECO:0000256" key="1">
    <source>
        <dbReference type="ARBA" id="ARBA00022598"/>
    </source>
</evidence>
<dbReference type="GO" id="GO:0008360">
    <property type="term" value="P:regulation of cell shape"/>
    <property type="evidence" value="ECO:0007669"/>
    <property type="project" value="InterPro"/>
</dbReference>